<accession>A0A9Q3GMD6</accession>
<keyword evidence="9" id="KW-1185">Reference proteome</keyword>
<dbReference type="SUPFAM" id="SSF56672">
    <property type="entry name" value="DNA/RNA polymerases"/>
    <property type="match status" value="1"/>
</dbReference>
<name>A0A9Q3GMD6_9BASI</name>
<evidence type="ECO:0000313" key="9">
    <source>
        <dbReference type="Proteomes" id="UP000765509"/>
    </source>
</evidence>
<dbReference type="CDD" id="cd09274">
    <property type="entry name" value="RNase_HI_RT_Ty3"/>
    <property type="match status" value="1"/>
</dbReference>
<comment type="caution">
    <text evidence="8">The sequence shown here is derived from an EMBL/GenBank/DDBJ whole genome shotgun (WGS) entry which is preliminary data.</text>
</comment>
<dbReference type="PANTHER" id="PTHR34072:SF52">
    <property type="entry name" value="RIBONUCLEASE H"/>
    <property type="match status" value="1"/>
</dbReference>
<proteinExistence type="predicted"/>
<feature type="domain" description="Reverse transcriptase RNase H-like" evidence="7">
    <location>
        <begin position="28"/>
        <end position="124"/>
    </location>
</feature>
<sequence length="173" mass="19598">MRKLLVSFINSKRPSLLLQSFSTNHCGTSASSYALGAVLSQVSDSGKHPIAFDSRKLILAELNYEIHDKELLDIVWALKCLRVFLLSLSSPFEVLTNHSSLQYCMSSNVLTCHQAHWAELLSDFHFSITYHPGGLANLPDGLPHRDNFYPERGQDFISKNPMNFQKLIKKDEF</sequence>
<evidence type="ECO:0000256" key="3">
    <source>
        <dbReference type="ARBA" id="ARBA00022722"/>
    </source>
</evidence>
<dbReference type="EMBL" id="AVOT02003202">
    <property type="protein sequence ID" value="MBW0472796.1"/>
    <property type="molecule type" value="Genomic_DNA"/>
</dbReference>
<dbReference type="OrthoDB" id="3095879at2759"/>
<dbReference type="Proteomes" id="UP000765509">
    <property type="component" value="Unassembled WGS sequence"/>
</dbReference>
<evidence type="ECO:0000259" key="7">
    <source>
        <dbReference type="Pfam" id="PF17917"/>
    </source>
</evidence>
<keyword evidence="1" id="KW-0808">Transferase</keyword>
<organism evidence="8 9">
    <name type="scientific">Austropuccinia psidii MF-1</name>
    <dbReference type="NCBI Taxonomy" id="1389203"/>
    <lineage>
        <taxon>Eukaryota</taxon>
        <taxon>Fungi</taxon>
        <taxon>Dikarya</taxon>
        <taxon>Basidiomycota</taxon>
        <taxon>Pucciniomycotina</taxon>
        <taxon>Pucciniomycetes</taxon>
        <taxon>Pucciniales</taxon>
        <taxon>Sphaerophragmiaceae</taxon>
        <taxon>Austropuccinia</taxon>
    </lineage>
</organism>
<gene>
    <name evidence="8" type="ORF">O181_012511</name>
</gene>
<evidence type="ECO:0000256" key="5">
    <source>
        <dbReference type="ARBA" id="ARBA00022801"/>
    </source>
</evidence>
<dbReference type="InterPro" id="IPR043502">
    <property type="entry name" value="DNA/RNA_pol_sf"/>
</dbReference>
<evidence type="ECO:0000256" key="1">
    <source>
        <dbReference type="ARBA" id="ARBA00022679"/>
    </source>
</evidence>
<keyword evidence="2" id="KW-0548">Nucleotidyltransferase</keyword>
<evidence type="ECO:0000256" key="4">
    <source>
        <dbReference type="ARBA" id="ARBA00022759"/>
    </source>
</evidence>
<keyword evidence="6" id="KW-0695">RNA-directed DNA polymerase</keyword>
<protein>
    <recommendedName>
        <fullName evidence="7">Reverse transcriptase RNase H-like domain-containing protein</fullName>
    </recommendedName>
</protein>
<dbReference type="InterPro" id="IPR041373">
    <property type="entry name" value="RT_RNaseH"/>
</dbReference>
<dbReference type="AlphaFoldDB" id="A0A9Q3GMD6"/>
<evidence type="ECO:0000256" key="2">
    <source>
        <dbReference type="ARBA" id="ARBA00022695"/>
    </source>
</evidence>
<dbReference type="GO" id="GO:0004519">
    <property type="term" value="F:endonuclease activity"/>
    <property type="evidence" value="ECO:0007669"/>
    <property type="project" value="UniProtKB-KW"/>
</dbReference>
<keyword evidence="5" id="KW-0378">Hydrolase</keyword>
<evidence type="ECO:0000313" key="8">
    <source>
        <dbReference type="EMBL" id="MBW0472796.1"/>
    </source>
</evidence>
<reference evidence="8" key="1">
    <citation type="submission" date="2021-03" db="EMBL/GenBank/DDBJ databases">
        <title>Draft genome sequence of rust myrtle Austropuccinia psidii MF-1, a brazilian biotype.</title>
        <authorList>
            <person name="Quecine M.C."/>
            <person name="Pachon D.M.R."/>
            <person name="Bonatelli M.L."/>
            <person name="Correr F.H."/>
            <person name="Franceschini L.M."/>
            <person name="Leite T.F."/>
            <person name="Margarido G.R.A."/>
            <person name="Almeida C.A."/>
            <person name="Ferrarezi J.A."/>
            <person name="Labate C.A."/>
        </authorList>
    </citation>
    <scope>NUCLEOTIDE SEQUENCE</scope>
    <source>
        <strain evidence="8">MF-1</strain>
    </source>
</reference>
<keyword evidence="4" id="KW-0255">Endonuclease</keyword>
<keyword evidence="3" id="KW-0540">Nuclease</keyword>
<dbReference type="PANTHER" id="PTHR34072">
    <property type="entry name" value="ENZYMATIC POLYPROTEIN-RELATED"/>
    <property type="match status" value="1"/>
</dbReference>
<evidence type="ECO:0000256" key="6">
    <source>
        <dbReference type="ARBA" id="ARBA00022918"/>
    </source>
</evidence>
<dbReference type="GO" id="GO:0003964">
    <property type="term" value="F:RNA-directed DNA polymerase activity"/>
    <property type="evidence" value="ECO:0007669"/>
    <property type="project" value="UniProtKB-KW"/>
</dbReference>
<dbReference type="GO" id="GO:0016787">
    <property type="term" value="F:hydrolase activity"/>
    <property type="evidence" value="ECO:0007669"/>
    <property type="project" value="UniProtKB-KW"/>
</dbReference>
<dbReference type="Pfam" id="PF17917">
    <property type="entry name" value="RT_RNaseH"/>
    <property type="match status" value="1"/>
</dbReference>